<sequence>FFQCHTTKVVEIIGTCLGADNTPRDMDQYKNWLNFWLPSGASKSRIRACFDNKIIRSPAEIMIHVCALMVFWGGLYTPELQDQLAVGVKFILSCVHRVLAQQTRPAPLRLLQPL</sequence>
<dbReference type="Proteomes" id="UP000823388">
    <property type="component" value="Chromosome 7K"/>
</dbReference>
<dbReference type="AlphaFoldDB" id="A0A8T0QNL0"/>
<gene>
    <name evidence="1" type="ORF">PVAP13_7KG230255</name>
</gene>
<comment type="caution">
    <text evidence="1">The sequence shown here is derived from an EMBL/GenBank/DDBJ whole genome shotgun (WGS) entry which is preliminary data.</text>
</comment>
<keyword evidence="2" id="KW-1185">Reference proteome</keyword>
<reference evidence="1" key="1">
    <citation type="submission" date="2020-05" db="EMBL/GenBank/DDBJ databases">
        <title>WGS assembly of Panicum virgatum.</title>
        <authorList>
            <person name="Lovell J.T."/>
            <person name="Jenkins J."/>
            <person name="Shu S."/>
            <person name="Juenger T.E."/>
            <person name="Schmutz J."/>
        </authorList>
    </citation>
    <scope>NUCLEOTIDE SEQUENCE</scope>
    <source>
        <strain evidence="1">AP13</strain>
    </source>
</reference>
<name>A0A8T0QNL0_PANVG</name>
<evidence type="ECO:0000313" key="1">
    <source>
        <dbReference type="EMBL" id="KAG2573136.1"/>
    </source>
</evidence>
<feature type="non-terminal residue" evidence="1">
    <location>
        <position position="114"/>
    </location>
</feature>
<accession>A0A8T0QNL0</accession>
<organism evidence="1 2">
    <name type="scientific">Panicum virgatum</name>
    <name type="common">Blackwell switchgrass</name>
    <dbReference type="NCBI Taxonomy" id="38727"/>
    <lineage>
        <taxon>Eukaryota</taxon>
        <taxon>Viridiplantae</taxon>
        <taxon>Streptophyta</taxon>
        <taxon>Embryophyta</taxon>
        <taxon>Tracheophyta</taxon>
        <taxon>Spermatophyta</taxon>
        <taxon>Magnoliopsida</taxon>
        <taxon>Liliopsida</taxon>
        <taxon>Poales</taxon>
        <taxon>Poaceae</taxon>
        <taxon>PACMAD clade</taxon>
        <taxon>Panicoideae</taxon>
        <taxon>Panicodae</taxon>
        <taxon>Paniceae</taxon>
        <taxon>Panicinae</taxon>
        <taxon>Panicum</taxon>
        <taxon>Panicum sect. Hiantes</taxon>
    </lineage>
</organism>
<protein>
    <submittedName>
        <fullName evidence="1">Uncharacterized protein</fullName>
    </submittedName>
</protein>
<evidence type="ECO:0000313" key="2">
    <source>
        <dbReference type="Proteomes" id="UP000823388"/>
    </source>
</evidence>
<dbReference type="EMBL" id="CM029049">
    <property type="protein sequence ID" value="KAG2573136.1"/>
    <property type="molecule type" value="Genomic_DNA"/>
</dbReference>
<proteinExistence type="predicted"/>
<feature type="non-terminal residue" evidence="1">
    <location>
        <position position="1"/>
    </location>
</feature>